<dbReference type="RefSeq" id="WP_359877371.1">
    <property type="nucleotide sequence ID" value="NZ_JBEYHT010000023.1"/>
</dbReference>
<dbReference type="Proteomes" id="UP000217676">
    <property type="component" value="Chromosome"/>
</dbReference>
<keyword evidence="3" id="KW-1185">Reference proteome</keyword>
<dbReference type="InterPro" id="IPR045596">
    <property type="entry name" value="DUF6459"/>
</dbReference>
<evidence type="ECO:0000256" key="1">
    <source>
        <dbReference type="SAM" id="MobiDB-lite"/>
    </source>
</evidence>
<feature type="compositionally biased region" description="Low complexity" evidence="1">
    <location>
        <begin position="31"/>
        <end position="40"/>
    </location>
</feature>
<feature type="region of interest" description="Disordered" evidence="1">
    <location>
        <begin position="1"/>
        <end position="40"/>
    </location>
</feature>
<reference evidence="2 3" key="1">
    <citation type="journal article" date="2016" name="Genome Announc.">
        <title>Complete Genome Sequence of Thiostrepton-Producing Streptomyces laurentii ATCC 31255.</title>
        <authorList>
            <person name="Doi K."/>
            <person name="Fujino Y."/>
            <person name="Nagayoshi Y."/>
            <person name="Ohshima T."/>
            <person name="Ogata S."/>
        </authorList>
    </citation>
    <scope>NUCLEOTIDE SEQUENCE [LARGE SCALE GENOMIC DNA]</scope>
    <source>
        <strain evidence="2 3">ATCC 31255</strain>
    </source>
</reference>
<dbReference type="Pfam" id="PF20060">
    <property type="entry name" value="DUF6459"/>
    <property type="match status" value="1"/>
</dbReference>
<dbReference type="AlphaFoldDB" id="A0A160NZ72"/>
<name>A0A160NZ72_STRLU</name>
<sequence length="149" mass="15966">MSTHTRRTRGPSGPAGPTGPAGRAGTGPRGRAGTAPRRTAPPHILFAERLLAVLSGDRPVHSMLGYAAGEAYDELVRLAPEPPFRSTDWRPALHRCHCRRPAAGSDALEVFATVATGDRFRALAFRLDRGADLRWRCSALAMDGLSGTR</sequence>
<accession>A0A160NZ72</accession>
<evidence type="ECO:0000313" key="3">
    <source>
        <dbReference type="Proteomes" id="UP000217676"/>
    </source>
</evidence>
<evidence type="ECO:0000313" key="2">
    <source>
        <dbReference type="EMBL" id="BAU83644.1"/>
    </source>
</evidence>
<organism evidence="2 3">
    <name type="scientific">Streptomyces laurentii</name>
    <dbReference type="NCBI Taxonomy" id="39478"/>
    <lineage>
        <taxon>Bacteria</taxon>
        <taxon>Bacillati</taxon>
        <taxon>Actinomycetota</taxon>
        <taxon>Actinomycetes</taxon>
        <taxon>Kitasatosporales</taxon>
        <taxon>Streptomycetaceae</taxon>
        <taxon>Streptomyces</taxon>
    </lineage>
</organism>
<dbReference type="EMBL" id="AP017424">
    <property type="protein sequence ID" value="BAU83644.1"/>
    <property type="molecule type" value="Genomic_DNA"/>
</dbReference>
<protein>
    <submittedName>
        <fullName evidence="2">Signal peptide protein</fullName>
    </submittedName>
</protein>
<dbReference type="KEGG" id="slau:SLA_2723"/>
<proteinExistence type="predicted"/>
<gene>
    <name evidence="2" type="ORF">SLA_2723</name>
</gene>